<dbReference type="EMBL" id="CP097753">
    <property type="protein sequence ID" value="URJ28369.1"/>
    <property type="molecule type" value="Genomic_DNA"/>
</dbReference>
<dbReference type="PANTHER" id="PTHR30069:SF49">
    <property type="entry name" value="OUTER MEMBRANE PROTEIN C"/>
    <property type="match status" value="1"/>
</dbReference>
<evidence type="ECO:0000259" key="11">
    <source>
        <dbReference type="Pfam" id="PF07715"/>
    </source>
</evidence>
<evidence type="ECO:0000256" key="2">
    <source>
        <dbReference type="ARBA" id="ARBA00022448"/>
    </source>
</evidence>
<evidence type="ECO:0000313" key="12">
    <source>
        <dbReference type="EMBL" id="URJ28369.1"/>
    </source>
</evidence>
<comment type="similarity">
    <text evidence="8">Belongs to the TonB-dependent receptor family.</text>
</comment>
<keyword evidence="12" id="KW-0675">Receptor</keyword>
<dbReference type="GO" id="GO:0015344">
    <property type="term" value="F:siderophore uptake transmembrane transporter activity"/>
    <property type="evidence" value="ECO:0007669"/>
    <property type="project" value="TreeGrafter"/>
</dbReference>
<feature type="domain" description="TonB-dependent receptor-like beta-barrel" evidence="10">
    <location>
        <begin position="360"/>
        <end position="677"/>
    </location>
</feature>
<evidence type="ECO:0000259" key="10">
    <source>
        <dbReference type="Pfam" id="PF00593"/>
    </source>
</evidence>
<name>A0A9Q8X2W2_9ENTR</name>
<comment type="subcellular location">
    <subcellularLocation>
        <location evidence="1">Cell outer membrane</location>
        <topology evidence="1">Multi-pass membrane protein</topology>
    </subcellularLocation>
</comment>
<organism evidence="12 13">
    <name type="scientific">Candidatus Blochmannia vicinus</name>
    <name type="common">nom. nud.</name>
    <dbReference type="NCBI Taxonomy" id="251540"/>
    <lineage>
        <taxon>Bacteria</taxon>
        <taxon>Pseudomonadati</taxon>
        <taxon>Pseudomonadota</taxon>
        <taxon>Gammaproteobacteria</taxon>
        <taxon>Enterobacterales</taxon>
        <taxon>Enterobacteriaceae</taxon>
        <taxon>ant endosymbionts</taxon>
        <taxon>Candidatus Blochmanniella</taxon>
    </lineage>
</organism>
<evidence type="ECO:0000256" key="8">
    <source>
        <dbReference type="RuleBase" id="RU003357"/>
    </source>
</evidence>
<keyword evidence="2" id="KW-0813">Transport</keyword>
<dbReference type="InterPro" id="IPR036942">
    <property type="entry name" value="Beta-barrel_TonB_sf"/>
</dbReference>
<evidence type="ECO:0000256" key="7">
    <source>
        <dbReference type="ARBA" id="ARBA00023237"/>
    </source>
</evidence>
<keyword evidence="9" id="KW-1133">Transmembrane helix</keyword>
<evidence type="ECO:0000256" key="4">
    <source>
        <dbReference type="ARBA" id="ARBA00022692"/>
    </source>
</evidence>
<dbReference type="GO" id="GO:0009279">
    <property type="term" value="C:cell outer membrane"/>
    <property type="evidence" value="ECO:0007669"/>
    <property type="project" value="UniProtKB-SubCell"/>
</dbReference>
<reference evidence="12" key="1">
    <citation type="submission" date="2022-05" db="EMBL/GenBank/DDBJ databases">
        <title>Impact of host demography and evolutionary history on endosymbiont molecular evolution: a test in carpenter ants (Genus Camponotus) and their Blochmannia endosymbionts.</title>
        <authorList>
            <person name="Manthey J.D."/>
            <person name="Giron J.C."/>
            <person name="Hruska J.P."/>
        </authorList>
    </citation>
    <scope>NUCLEOTIDE SEQUENCE</scope>
    <source>
        <strain evidence="12">C-039</strain>
    </source>
</reference>
<protein>
    <submittedName>
        <fullName evidence="12">TonB-dependent receptor</fullName>
    </submittedName>
</protein>
<evidence type="ECO:0000256" key="9">
    <source>
        <dbReference type="SAM" id="Phobius"/>
    </source>
</evidence>
<dbReference type="PANTHER" id="PTHR30069">
    <property type="entry name" value="TONB-DEPENDENT OUTER MEMBRANE RECEPTOR"/>
    <property type="match status" value="1"/>
</dbReference>
<dbReference type="InterPro" id="IPR039426">
    <property type="entry name" value="TonB-dep_rcpt-like"/>
</dbReference>
<dbReference type="Pfam" id="PF07715">
    <property type="entry name" value="Plug"/>
    <property type="match status" value="1"/>
</dbReference>
<keyword evidence="5 8" id="KW-0798">TonB box</keyword>
<dbReference type="AlphaFoldDB" id="A0A9Q8X2W2"/>
<accession>A0A9Q8X2W2</accession>
<gene>
    <name evidence="12" type="ORF">M9393_01255</name>
</gene>
<keyword evidence="7" id="KW-0998">Cell outer membrane</keyword>
<proteinExistence type="inferred from homology"/>
<dbReference type="GO" id="GO:0044718">
    <property type="term" value="P:siderophore transmembrane transport"/>
    <property type="evidence" value="ECO:0007669"/>
    <property type="project" value="TreeGrafter"/>
</dbReference>
<keyword evidence="3" id="KW-1134">Transmembrane beta strand</keyword>
<feature type="domain" description="TonB-dependent receptor plug" evidence="11">
    <location>
        <begin position="82"/>
        <end position="184"/>
    </location>
</feature>
<evidence type="ECO:0000256" key="6">
    <source>
        <dbReference type="ARBA" id="ARBA00023136"/>
    </source>
</evidence>
<dbReference type="Gene3D" id="2.170.130.10">
    <property type="entry name" value="TonB-dependent receptor, plug domain"/>
    <property type="match status" value="1"/>
</dbReference>
<sequence>MMHDTFLYSFRTLIYKMLFLICFDLIMITLNNSQANLNDMSIGNRSKDTLMSVSDDIQRSSTLYHQVKIRDDIMTIISLKNSPLVFTSSPTRSLQSLYVTDAADYLKNISGFTAIRNGGVNNEPVFRGMFGSRIRILMDNGEILGACFSHMDPISAYISPETFDILNVIKGPQTVLWGPVASGATLQFERYNPCFDKSKVQLRSNLMIGANNKVDRNIDSIIGSKYGYLRLIGNLSQSDDYYDGHKHRVHSAWYKWNADAILSLNLREDIHLEISLGQGNGNANYAVRSMDGLCFARESYGIKVETTDIIKKLDKIELQAWHNYVSHIMADTLPYVTGLSCKNCCGFNNDIENNVDRLIWGARGVATTQWDNIKCYSGADVQVNKHRGHVQSCFNWEKDIISQDIGIFTELIANSLSSKRFIGGTRLEYSVVNFNNFSKYKRYSIIYPAGFLRYEDNVNPLLSYYVGVGTSFRFPDYWELFSNRFSQNINSSIENVLELKPEKVVQIDIGANFQHLQTNGWISSYAGYIRDFILCSYYNDYIPYNGGINHTENINAKICGTEIGLNYQFNDYWRAESNMSWSWGINADNNCSLPKIPPLEGKVICQWIKGCYSITALWRFAFPQSNNLFISPAPVTYKNTLLHARENYNTSGFGILSTHLAWTNSQFYKFSIGVDNLLNHNYREYFNLYMHKRFGYPTGTLMYEPGRIWWIKLGIVL</sequence>
<dbReference type="Proteomes" id="UP001056209">
    <property type="component" value="Chromosome"/>
</dbReference>
<evidence type="ECO:0000256" key="1">
    <source>
        <dbReference type="ARBA" id="ARBA00004571"/>
    </source>
</evidence>
<feature type="transmembrane region" description="Helical" evidence="9">
    <location>
        <begin position="12"/>
        <end position="30"/>
    </location>
</feature>
<evidence type="ECO:0000256" key="3">
    <source>
        <dbReference type="ARBA" id="ARBA00022452"/>
    </source>
</evidence>
<keyword evidence="6 8" id="KW-0472">Membrane</keyword>
<dbReference type="Gene3D" id="2.40.170.20">
    <property type="entry name" value="TonB-dependent receptor, beta-barrel domain"/>
    <property type="match status" value="1"/>
</dbReference>
<keyword evidence="4 9" id="KW-0812">Transmembrane</keyword>
<dbReference type="Pfam" id="PF00593">
    <property type="entry name" value="TonB_dep_Rec_b-barrel"/>
    <property type="match status" value="1"/>
</dbReference>
<dbReference type="RefSeq" id="WP_250248825.1">
    <property type="nucleotide sequence ID" value="NZ_CP097753.1"/>
</dbReference>
<evidence type="ECO:0000313" key="13">
    <source>
        <dbReference type="Proteomes" id="UP001056209"/>
    </source>
</evidence>
<dbReference type="InterPro" id="IPR012910">
    <property type="entry name" value="Plug_dom"/>
</dbReference>
<dbReference type="InterPro" id="IPR000531">
    <property type="entry name" value="Beta-barrel_TonB"/>
</dbReference>
<dbReference type="InterPro" id="IPR037066">
    <property type="entry name" value="Plug_dom_sf"/>
</dbReference>
<evidence type="ECO:0000256" key="5">
    <source>
        <dbReference type="ARBA" id="ARBA00023077"/>
    </source>
</evidence>
<dbReference type="SUPFAM" id="SSF56935">
    <property type="entry name" value="Porins"/>
    <property type="match status" value="1"/>
</dbReference>